<dbReference type="Proteomes" id="UP001501747">
    <property type="component" value="Unassembled WGS sequence"/>
</dbReference>
<dbReference type="RefSeq" id="WP_344884666.1">
    <property type="nucleotide sequence ID" value="NZ_BAABAL010000024.1"/>
</dbReference>
<accession>A0ABP7U091</accession>
<evidence type="ECO:0000313" key="3">
    <source>
        <dbReference type="Proteomes" id="UP001501747"/>
    </source>
</evidence>
<keyword evidence="2" id="KW-0378">Hydrolase</keyword>
<dbReference type="PANTHER" id="PTHR46825:SF7">
    <property type="entry name" value="D-ALANYL-D-ALANINE CARBOXYPEPTIDASE"/>
    <property type="match status" value="1"/>
</dbReference>
<organism evidence="2 3">
    <name type="scientific">Allokutzneria multivorans</name>
    <dbReference type="NCBI Taxonomy" id="1142134"/>
    <lineage>
        <taxon>Bacteria</taxon>
        <taxon>Bacillati</taxon>
        <taxon>Actinomycetota</taxon>
        <taxon>Actinomycetes</taxon>
        <taxon>Pseudonocardiales</taxon>
        <taxon>Pseudonocardiaceae</taxon>
        <taxon>Allokutzneria</taxon>
    </lineage>
</organism>
<gene>
    <name evidence="2" type="ORF">GCM10022247_68720</name>
</gene>
<evidence type="ECO:0000313" key="2">
    <source>
        <dbReference type="EMBL" id="GAA4033896.1"/>
    </source>
</evidence>
<dbReference type="PANTHER" id="PTHR46825">
    <property type="entry name" value="D-ALANYL-D-ALANINE-CARBOXYPEPTIDASE/ENDOPEPTIDASE AMPH"/>
    <property type="match status" value="1"/>
</dbReference>
<dbReference type="InterPro" id="IPR012338">
    <property type="entry name" value="Beta-lactam/transpept-like"/>
</dbReference>
<keyword evidence="3" id="KW-1185">Reference proteome</keyword>
<evidence type="ECO:0000259" key="1">
    <source>
        <dbReference type="Pfam" id="PF00144"/>
    </source>
</evidence>
<dbReference type="InterPro" id="IPR001466">
    <property type="entry name" value="Beta-lactam-related"/>
</dbReference>
<dbReference type="EMBL" id="BAABAL010000024">
    <property type="protein sequence ID" value="GAA4033896.1"/>
    <property type="molecule type" value="Genomic_DNA"/>
</dbReference>
<dbReference type="GO" id="GO:0016787">
    <property type="term" value="F:hydrolase activity"/>
    <property type="evidence" value="ECO:0007669"/>
    <property type="project" value="UniProtKB-KW"/>
</dbReference>
<name>A0ABP7U091_9PSEU</name>
<proteinExistence type="predicted"/>
<protein>
    <submittedName>
        <fullName evidence="2">Serine hydrolase domain-containing protein</fullName>
    </submittedName>
</protein>
<dbReference type="Gene3D" id="3.40.710.10">
    <property type="entry name" value="DD-peptidase/beta-lactamase superfamily"/>
    <property type="match status" value="1"/>
</dbReference>
<sequence length="434" mass="44485">MDFAQMSRRLDELVVSRGVPGAQVAVLLEGRRSSAVVGVARQGRAEPLAGDVLTESAKVPVGSVTKACTAAVALALAEEQDLELDEPISEYLPELGRDTAYGAVTTRQLLSHTSGLPSDAADTGATSPRRHVLTACRTLTPVGAPNEGFSYSNIGYVVVGAVIEAVTGMSWRESVDAVLGKPLGLDLAHVGDTRADVPDVAVAVGHAVRPGHPALPVRQSLSELDAPAGAIAASALDLLTLGGVFLGAEELIGEDLLLEARTPVSGAEPFGMADGWGLGLAVHGEWVGHDGTGDGTSAHLRVHPASGAVVALTTNGSTGLHLWQEFAAEFGLGTRAAVGHGAQVPAPEGCLGDYLNGDLVYSVTEAAGGRLALAVDGEDYAELTPLDGLRFALRDVDTDDTSQTGRFLTGPGGGVDRVQVGGRLARRRCPAPTA</sequence>
<feature type="domain" description="Beta-lactamase-related" evidence="1">
    <location>
        <begin position="8"/>
        <end position="319"/>
    </location>
</feature>
<reference evidence="3" key="1">
    <citation type="journal article" date="2019" name="Int. J. Syst. Evol. Microbiol.">
        <title>The Global Catalogue of Microorganisms (GCM) 10K type strain sequencing project: providing services to taxonomists for standard genome sequencing and annotation.</title>
        <authorList>
            <consortium name="The Broad Institute Genomics Platform"/>
            <consortium name="The Broad Institute Genome Sequencing Center for Infectious Disease"/>
            <person name="Wu L."/>
            <person name="Ma J."/>
        </authorList>
    </citation>
    <scope>NUCLEOTIDE SEQUENCE [LARGE SCALE GENOMIC DNA]</scope>
    <source>
        <strain evidence="3">JCM 17342</strain>
    </source>
</reference>
<dbReference type="SUPFAM" id="SSF56601">
    <property type="entry name" value="beta-lactamase/transpeptidase-like"/>
    <property type="match status" value="1"/>
</dbReference>
<dbReference type="Pfam" id="PF00144">
    <property type="entry name" value="Beta-lactamase"/>
    <property type="match status" value="1"/>
</dbReference>
<dbReference type="InterPro" id="IPR050491">
    <property type="entry name" value="AmpC-like"/>
</dbReference>
<comment type="caution">
    <text evidence="2">The sequence shown here is derived from an EMBL/GenBank/DDBJ whole genome shotgun (WGS) entry which is preliminary data.</text>
</comment>